<name>A0AAD4PWS7_9EURO</name>
<feature type="domain" description="Isochorismatase-like" evidence="3">
    <location>
        <begin position="25"/>
        <end position="192"/>
    </location>
</feature>
<comment type="similarity">
    <text evidence="1">Belongs to the isochorismatase family.</text>
</comment>
<dbReference type="SUPFAM" id="SSF52499">
    <property type="entry name" value="Isochorismatase-like hydrolases"/>
    <property type="match status" value="1"/>
</dbReference>
<dbReference type="InterPro" id="IPR050272">
    <property type="entry name" value="Isochorismatase-like_hydrls"/>
</dbReference>
<keyword evidence="2" id="KW-0378">Hydrolase</keyword>
<dbReference type="AlphaFoldDB" id="A0AAD4PWS7"/>
<dbReference type="InterPro" id="IPR000868">
    <property type="entry name" value="Isochorismatase-like_dom"/>
</dbReference>
<dbReference type="GeneID" id="70246145"/>
<accession>A0AAD4PWS7</accession>
<dbReference type="InterPro" id="IPR036380">
    <property type="entry name" value="Isochorismatase-like_sf"/>
</dbReference>
<proteinExistence type="inferred from homology"/>
<keyword evidence="5" id="KW-1185">Reference proteome</keyword>
<dbReference type="Pfam" id="PF00857">
    <property type="entry name" value="Isochorismatase"/>
    <property type="match status" value="1"/>
</dbReference>
<evidence type="ECO:0000256" key="1">
    <source>
        <dbReference type="ARBA" id="ARBA00006336"/>
    </source>
</evidence>
<evidence type="ECO:0000313" key="5">
    <source>
        <dbReference type="Proteomes" id="UP001201262"/>
    </source>
</evidence>
<comment type="caution">
    <text evidence="4">The sequence shown here is derived from an EMBL/GenBank/DDBJ whole genome shotgun (WGS) entry which is preliminary data.</text>
</comment>
<protein>
    <submittedName>
        <fullName evidence="4">Isochorismatase-like protein</fullName>
    </submittedName>
</protein>
<gene>
    <name evidence="4" type="ORF">BGW36DRAFT_376196</name>
</gene>
<dbReference type="PANTHER" id="PTHR43540:SF15">
    <property type="entry name" value="BLR5631 PROTEIN"/>
    <property type="match status" value="1"/>
</dbReference>
<dbReference type="GO" id="GO:0016787">
    <property type="term" value="F:hydrolase activity"/>
    <property type="evidence" value="ECO:0007669"/>
    <property type="project" value="UniProtKB-KW"/>
</dbReference>
<reference evidence="4" key="1">
    <citation type="submission" date="2021-12" db="EMBL/GenBank/DDBJ databases">
        <title>Convergent genome expansion in fungi linked to evolution of root-endophyte symbiosis.</title>
        <authorList>
            <consortium name="DOE Joint Genome Institute"/>
            <person name="Ke Y.-H."/>
            <person name="Bonito G."/>
            <person name="Liao H.-L."/>
            <person name="Looney B."/>
            <person name="Rojas-Flechas A."/>
            <person name="Nash J."/>
            <person name="Hameed K."/>
            <person name="Schadt C."/>
            <person name="Martin F."/>
            <person name="Crous P.W."/>
            <person name="Miettinen O."/>
            <person name="Magnuson J.K."/>
            <person name="Labbe J."/>
            <person name="Jacobson D."/>
            <person name="Doktycz M.J."/>
            <person name="Veneault-Fourrey C."/>
            <person name="Kuo A."/>
            <person name="Mondo S."/>
            <person name="Calhoun S."/>
            <person name="Riley R."/>
            <person name="Ohm R."/>
            <person name="LaButti K."/>
            <person name="Andreopoulos B."/>
            <person name="Pangilinan J."/>
            <person name="Nolan M."/>
            <person name="Tritt A."/>
            <person name="Clum A."/>
            <person name="Lipzen A."/>
            <person name="Daum C."/>
            <person name="Barry K."/>
            <person name="Grigoriev I.V."/>
            <person name="Vilgalys R."/>
        </authorList>
    </citation>
    <scope>NUCLEOTIDE SEQUENCE</scope>
    <source>
        <strain evidence="4">PMI_201</strain>
    </source>
</reference>
<dbReference type="PANTHER" id="PTHR43540">
    <property type="entry name" value="PEROXYUREIDOACRYLATE/UREIDOACRYLATE AMIDOHYDROLASE-RELATED"/>
    <property type="match status" value="1"/>
</dbReference>
<dbReference type="Gene3D" id="3.40.50.850">
    <property type="entry name" value="Isochorismatase-like"/>
    <property type="match status" value="1"/>
</dbReference>
<dbReference type="Proteomes" id="UP001201262">
    <property type="component" value="Unassembled WGS sequence"/>
</dbReference>
<organism evidence="4 5">
    <name type="scientific">Talaromyces proteolyticus</name>
    <dbReference type="NCBI Taxonomy" id="1131652"/>
    <lineage>
        <taxon>Eukaryota</taxon>
        <taxon>Fungi</taxon>
        <taxon>Dikarya</taxon>
        <taxon>Ascomycota</taxon>
        <taxon>Pezizomycotina</taxon>
        <taxon>Eurotiomycetes</taxon>
        <taxon>Eurotiomycetidae</taxon>
        <taxon>Eurotiales</taxon>
        <taxon>Trichocomaceae</taxon>
        <taxon>Talaromyces</taxon>
        <taxon>Talaromyces sect. Bacilispori</taxon>
    </lineage>
</organism>
<dbReference type="RefSeq" id="XP_046072951.1">
    <property type="nucleotide sequence ID" value="XM_046215858.1"/>
</dbReference>
<sequence>MGDELTSYIRSILGIPVTIPRLTDSVLVIIDAQNEYISGLLQVEDSETSRKVIYGLLEKYRNVGSDIVHVVADSPPGAPIFTPNTPLADILDELKPLDNEPVVHKLHASAFTETTLQSILTNLGKKNLVLTGYMAHNCVSATARAGAELGYNIYVVRDAVGDRHLPGVDADQLVKVSLTELADVVAVIIDSKDLES</sequence>
<evidence type="ECO:0000256" key="2">
    <source>
        <dbReference type="ARBA" id="ARBA00022801"/>
    </source>
</evidence>
<evidence type="ECO:0000259" key="3">
    <source>
        <dbReference type="Pfam" id="PF00857"/>
    </source>
</evidence>
<dbReference type="EMBL" id="JAJTJA010000005">
    <property type="protein sequence ID" value="KAH8698487.1"/>
    <property type="molecule type" value="Genomic_DNA"/>
</dbReference>
<evidence type="ECO:0000313" key="4">
    <source>
        <dbReference type="EMBL" id="KAH8698487.1"/>
    </source>
</evidence>